<reference evidence="5" key="1">
    <citation type="journal article" date="2019" name="Int. J. Syst. Evol. Microbiol.">
        <title>The Global Catalogue of Microorganisms (GCM) 10K type strain sequencing project: providing services to taxonomists for standard genome sequencing and annotation.</title>
        <authorList>
            <consortium name="The Broad Institute Genomics Platform"/>
            <consortium name="The Broad Institute Genome Sequencing Center for Infectious Disease"/>
            <person name="Wu L."/>
            <person name="Ma J."/>
        </authorList>
    </citation>
    <scope>NUCLEOTIDE SEQUENCE [LARGE SCALE GENOMIC DNA]</scope>
    <source>
        <strain evidence="5">CGMCC 4.7455</strain>
    </source>
</reference>
<dbReference type="InterPro" id="IPR000740">
    <property type="entry name" value="GrpE"/>
</dbReference>
<dbReference type="Proteomes" id="UP001597365">
    <property type="component" value="Unassembled WGS sequence"/>
</dbReference>
<evidence type="ECO:0000256" key="2">
    <source>
        <dbReference type="SAM" id="Coils"/>
    </source>
</evidence>
<proteinExistence type="predicted"/>
<feature type="compositionally biased region" description="Basic residues" evidence="3">
    <location>
        <begin position="184"/>
        <end position="198"/>
    </location>
</feature>
<gene>
    <name evidence="4" type="ORF">ACFSJS_23295</name>
</gene>
<keyword evidence="5" id="KW-1185">Reference proteome</keyword>
<feature type="region of interest" description="Disordered" evidence="3">
    <location>
        <begin position="154"/>
        <end position="214"/>
    </location>
</feature>
<dbReference type="Pfam" id="PF01025">
    <property type="entry name" value="GrpE"/>
    <property type="match status" value="1"/>
</dbReference>
<dbReference type="InterPro" id="IPR009012">
    <property type="entry name" value="GrpE_head"/>
</dbReference>
<organism evidence="4 5">
    <name type="scientific">Streptomyces desertarenae</name>
    <dbReference type="NCBI Taxonomy" id="2666184"/>
    <lineage>
        <taxon>Bacteria</taxon>
        <taxon>Bacillati</taxon>
        <taxon>Actinomycetota</taxon>
        <taxon>Actinomycetes</taxon>
        <taxon>Kitasatosporales</taxon>
        <taxon>Streptomycetaceae</taxon>
        <taxon>Streptomyces</taxon>
    </lineage>
</organism>
<evidence type="ECO:0000313" key="4">
    <source>
        <dbReference type="EMBL" id="MFD1832547.1"/>
    </source>
</evidence>
<protein>
    <submittedName>
        <fullName evidence="4">Nucleotide exchange factor GrpE</fullName>
    </submittedName>
</protein>
<dbReference type="EMBL" id="JBHUFU010000016">
    <property type="protein sequence ID" value="MFD1832547.1"/>
    <property type="molecule type" value="Genomic_DNA"/>
</dbReference>
<comment type="caution">
    <text evidence="4">The sequence shown here is derived from an EMBL/GenBank/DDBJ whole genome shotgun (WGS) entry which is preliminary data.</text>
</comment>
<dbReference type="RefSeq" id="WP_380903558.1">
    <property type="nucleotide sequence ID" value="NZ_JBHUFU010000016.1"/>
</dbReference>
<dbReference type="Gene3D" id="2.30.22.10">
    <property type="entry name" value="Head domain of nucleotide exchange factor GrpE"/>
    <property type="match status" value="1"/>
</dbReference>
<name>A0ABW4PQN3_9ACTN</name>
<evidence type="ECO:0000256" key="3">
    <source>
        <dbReference type="SAM" id="MobiDB-lite"/>
    </source>
</evidence>
<feature type="compositionally biased region" description="Basic residues" evidence="3">
    <location>
        <begin position="204"/>
        <end position="214"/>
    </location>
</feature>
<feature type="coiled-coil region" evidence="2">
    <location>
        <begin position="16"/>
        <end position="43"/>
    </location>
</feature>
<evidence type="ECO:0000256" key="1">
    <source>
        <dbReference type="ARBA" id="ARBA00023186"/>
    </source>
</evidence>
<accession>A0ABW4PQN3</accession>
<keyword evidence="1" id="KW-0143">Chaperone</keyword>
<keyword evidence="2" id="KW-0175">Coiled coil</keyword>
<evidence type="ECO:0000313" key="5">
    <source>
        <dbReference type="Proteomes" id="UP001597365"/>
    </source>
</evidence>
<sequence length="214" mass="22951">MNGSAPATPAGPPSELDKLRRRVEALSRKRDEAEARLHALLGSLLPLDDLLADTRRRAGALHEVRSAREATSAAVALSEQIEAAHLMLRGEFARYDVSPMDAVGKAVDPADMRVVGTQAHPSAPDGTVLREKVTGFRLGTSTLRPAQVVIAVPGSAPESESAPAVEDAPGREASRTTSAGGRRAQPRRTTRSQRRLPRKPSAGRGRRPRRSRRA</sequence>
<dbReference type="SUPFAM" id="SSF51064">
    <property type="entry name" value="Head domain of nucleotide exchange factor GrpE"/>
    <property type="match status" value="1"/>
</dbReference>